<feature type="domain" description="Phage tail sheath protein-like beta-sandwich" evidence="3">
    <location>
        <begin position="90"/>
        <end position="174"/>
    </location>
</feature>
<dbReference type="Gene3D" id="3.30.1370.220">
    <property type="match status" value="1"/>
</dbReference>
<dbReference type="Gene3D" id="3.40.50.11790">
    <property type="match status" value="1"/>
</dbReference>
<evidence type="ECO:0000313" key="5">
    <source>
        <dbReference type="EMBL" id="GLC87491.1"/>
    </source>
</evidence>
<dbReference type="Gene3D" id="3.30.360.90">
    <property type="match status" value="1"/>
</dbReference>
<evidence type="ECO:0000259" key="3">
    <source>
        <dbReference type="Pfam" id="PF17481"/>
    </source>
</evidence>
<sequence>MGGTWETQNKVRPDAYINFETNSLNTMGLDSNGALAIPVALDWGEVGKFIKLSSNTKFRALFGKSLGDILPIREAFKATSNIFLYNLNGEGSPAKATVDGFTATAKFGGADGNKIHVTITVGLDSSATIKTYFDAAQVDSQKVANFGELKTNDYVIFTGSLPTTDATLTLVGGTTVAATNESISEFASALDTLNFKAVAFGTDDNTTKSLLALKVKELREQSGKRVTFVTNNYNAVDHESTVSVKNGVTLDGGEVLTAKNAVYWFAAAFAASTVGSLTYAKYPGAIEAETMTNDEIIQALKDGHIVYSINNDEVVVEQDINTFRSFTPKKNQDFRKGKIDRGMSIIENNTRHIFRKYFIGKVNNHDDGRDLFKKQLMKTVLDPYVRLGVIDPYLPEDIVIGQGDEKDAVFAVMGIKFIDAMEKLYLRVECK</sequence>
<dbReference type="Gene3D" id="2.60.40.4290">
    <property type="match status" value="1"/>
</dbReference>
<keyword evidence="6" id="KW-1185">Reference proteome</keyword>
<dbReference type="RefSeq" id="WP_264987212.1">
    <property type="nucleotide sequence ID" value="NZ_BRZA01000001.1"/>
</dbReference>
<dbReference type="Proteomes" id="UP001065593">
    <property type="component" value="Unassembled WGS sequence"/>
</dbReference>
<dbReference type="Pfam" id="PF17482">
    <property type="entry name" value="Phage_sheath_1C"/>
    <property type="match status" value="1"/>
</dbReference>
<dbReference type="EMBL" id="BRZA01000001">
    <property type="protein sequence ID" value="GLC87491.1"/>
    <property type="molecule type" value="Genomic_DNA"/>
</dbReference>
<evidence type="ECO:0000313" key="6">
    <source>
        <dbReference type="Proteomes" id="UP001065593"/>
    </source>
</evidence>
<dbReference type="Gene3D" id="3.30.1490.360">
    <property type="match status" value="1"/>
</dbReference>
<evidence type="ECO:0000259" key="2">
    <source>
        <dbReference type="Pfam" id="PF04984"/>
    </source>
</evidence>
<name>A0ABQ5NGJ2_9BACI</name>
<comment type="similarity">
    <text evidence="1">Belongs to the myoviridae tail sheath protein family.</text>
</comment>
<protein>
    <submittedName>
        <fullName evidence="5">Phage protein</fullName>
    </submittedName>
</protein>
<reference evidence="5" key="1">
    <citation type="submission" date="2022-08" db="EMBL/GenBank/DDBJ databases">
        <title>Draft genome sequence of Lysinibacillus sp. strain KH24.</title>
        <authorList>
            <person name="Kanbe H."/>
            <person name="Itoh H."/>
        </authorList>
    </citation>
    <scope>NUCLEOTIDE SEQUENCE</scope>
    <source>
        <strain evidence="5">KH24</strain>
    </source>
</reference>
<evidence type="ECO:0000259" key="4">
    <source>
        <dbReference type="Pfam" id="PF17482"/>
    </source>
</evidence>
<feature type="domain" description="Tail sheath protein subtilisin-like" evidence="2">
    <location>
        <begin position="178"/>
        <end position="322"/>
    </location>
</feature>
<comment type="caution">
    <text evidence="5">The sequence shown here is derived from an EMBL/GenBank/DDBJ whole genome shotgun (WGS) entry which is preliminary data.</text>
</comment>
<organism evidence="5 6">
    <name type="scientific">Lysinibacillus piscis</name>
    <dbReference type="NCBI Taxonomy" id="2518931"/>
    <lineage>
        <taxon>Bacteria</taxon>
        <taxon>Bacillati</taxon>
        <taxon>Bacillota</taxon>
        <taxon>Bacilli</taxon>
        <taxon>Bacillales</taxon>
        <taxon>Bacillaceae</taxon>
        <taxon>Lysinibacillus</taxon>
    </lineage>
</organism>
<gene>
    <name evidence="5" type="ORF">LYSBPC_06180</name>
</gene>
<dbReference type="InterPro" id="IPR035089">
    <property type="entry name" value="Phage_sheath_subtilisin"/>
</dbReference>
<accession>A0ABQ5NGJ2</accession>
<dbReference type="InterPro" id="IPR035326">
    <property type="entry name" value="Beta_sandwich_Seath"/>
</dbReference>
<dbReference type="Pfam" id="PF17481">
    <property type="entry name" value="Phage_sheath_domII"/>
    <property type="match status" value="1"/>
</dbReference>
<feature type="domain" description="Tail sheath protein C-terminal" evidence="4">
    <location>
        <begin position="330"/>
        <end position="429"/>
    </location>
</feature>
<dbReference type="Pfam" id="PF04984">
    <property type="entry name" value="Phage_sheath_1"/>
    <property type="match status" value="1"/>
</dbReference>
<dbReference type="InterPro" id="IPR020287">
    <property type="entry name" value="Tail_sheath_C"/>
</dbReference>
<proteinExistence type="inferred from homology"/>
<evidence type="ECO:0000256" key="1">
    <source>
        <dbReference type="ARBA" id="ARBA00008005"/>
    </source>
</evidence>